<sequence length="42" mass="4388">MSPSTVRSTRDALVIFTTLLNKALSHSVLGAISPFGALNIGM</sequence>
<name>I1C8U9_RHIO9</name>
<accession>I1C8U9</accession>
<dbReference type="RefSeq" id="XP_067520275.1">
    <property type="nucleotide sequence ID" value="XM_067664174.1"/>
</dbReference>
<proteinExistence type="predicted"/>
<reference evidence="1 2" key="1">
    <citation type="journal article" date="2009" name="PLoS Genet.">
        <title>Genomic analysis of the basal lineage fungus Rhizopus oryzae reveals a whole-genome duplication.</title>
        <authorList>
            <person name="Ma L.-J."/>
            <person name="Ibrahim A.S."/>
            <person name="Skory C."/>
            <person name="Grabherr M.G."/>
            <person name="Burger G."/>
            <person name="Butler M."/>
            <person name="Elias M."/>
            <person name="Idnurm A."/>
            <person name="Lang B.F."/>
            <person name="Sone T."/>
            <person name="Abe A."/>
            <person name="Calvo S.E."/>
            <person name="Corrochano L.M."/>
            <person name="Engels R."/>
            <person name="Fu J."/>
            <person name="Hansberg W."/>
            <person name="Kim J.-M."/>
            <person name="Kodira C.D."/>
            <person name="Koehrsen M.J."/>
            <person name="Liu B."/>
            <person name="Miranda-Saavedra D."/>
            <person name="O'Leary S."/>
            <person name="Ortiz-Castellanos L."/>
            <person name="Poulter R."/>
            <person name="Rodriguez-Romero J."/>
            <person name="Ruiz-Herrera J."/>
            <person name="Shen Y.-Q."/>
            <person name="Zeng Q."/>
            <person name="Galagan J."/>
            <person name="Birren B.W."/>
            <person name="Cuomo C.A."/>
            <person name="Wickes B.L."/>
        </authorList>
    </citation>
    <scope>NUCLEOTIDE SEQUENCE [LARGE SCALE GENOMIC DNA]</scope>
    <source>
        <strain evidence="2">RA 99-880 / ATCC MYA-4621 / FGSC 9543 / NRRL 43880</strain>
    </source>
</reference>
<protein>
    <submittedName>
        <fullName evidence="1">Uncharacterized protein</fullName>
    </submittedName>
</protein>
<evidence type="ECO:0000313" key="1">
    <source>
        <dbReference type="EMBL" id="EIE84879.1"/>
    </source>
</evidence>
<gene>
    <name evidence="1" type="ORF">RO3G_09589</name>
</gene>
<dbReference type="Proteomes" id="UP000009138">
    <property type="component" value="Unassembled WGS sequence"/>
</dbReference>
<dbReference type="AlphaFoldDB" id="I1C8U9"/>
<dbReference type="EMBL" id="CH476738">
    <property type="protein sequence ID" value="EIE84879.1"/>
    <property type="molecule type" value="Genomic_DNA"/>
</dbReference>
<organism evidence="1 2">
    <name type="scientific">Rhizopus delemar (strain RA 99-880 / ATCC MYA-4621 / FGSC 9543 / NRRL 43880)</name>
    <name type="common">Mucormycosis agent</name>
    <name type="synonym">Rhizopus arrhizus var. delemar</name>
    <dbReference type="NCBI Taxonomy" id="246409"/>
    <lineage>
        <taxon>Eukaryota</taxon>
        <taxon>Fungi</taxon>
        <taxon>Fungi incertae sedis</taxon>
        <taxon>Mucoromycota</taxon>
        <taxon>Mucoromycotina</taxon>
        <taxon>Mucoromycetes</taxon>
        <taxon>Mucorales</taxon>
        <taxon>Mucorineae</taxon>
        <taxon>Rhizopodaceae</taxon>
        <taxon>Rhizopus</taxon>
    </lineage>
</organism>
<dbReference type="VEuPathDB" id="FungiDB:RO3G_09589"/>
<evidence type="ECO:0000313" key="2">
    <source>
        <dbReference type="Proteomes" id="UP000009138"/>
    </source>
</evidence>
<keyword evidence="2" id="KW-1185">Reference proteome</keyword>
<dbReference type="InParanoid" id="I1C8U9"/>
<dbReference type="GeneID" id="93616555"/>